<dbReference type="STRING" id="370764.SAMN04489810_0172"/>
<dbReference type="InterPro" id="IPR003719">
    <property type="entry name" value="Phenazine_PhzF-like"/>
</dbReference>
<gene>
    <name evidence="2" type="ORF">SAMN04489810_0172</name>
</gene>
<dbReference type="RefSeq" id="WP_091485050.1">
    <property type="nucleotide sequence ID" value="NZ_LT629692.1"/>
</dbReference>
<dbReference type="GO" id="GO:0016853">
    <property type="term" value="F:isomerase activity"/>
    <property type="evidence" value="ECO:0007669"/>
    <property type="project" value="TreeGrafter"/>
</dbReference>
<dbReference type="Gene3D" id="3.10.310.10">
    <property type="entry name" value="Diaminopimelate Epimerase, Chain A, domain 1"/>
    <property type="match status" value="2"/>
</dbReference>
<dbReference type="EMBL" id="LT629692">
    <property type="protein sequence ID" value="SDG39284.1"/>
    <property type="molecule type" value="Genomic_DNA"/>
</dbReference>
<dbReference type="AlphaFoldDB" id="A0A1G7TW68"/>
<evidence type="ECO:0000313" key="2">
    <source>
        <dbReference type="EMBL" id="SDG39284.1"/>
    </source>
</evidence>
<dbReference type="OrthoDB" id="9788221at2"/>
<evidence type="ECO:0000313" key="3">
    <source>
        <dbReference type="Proteomes" id="UP000199009"/>
    </source>
</evidence>
<dbReference type="Proteomes" id="UP000199009">
    <property type="component" value="Chromosome I"/>
</dbReference>
<dbReference type="SUPFAM" id="SSF54506">
    <property type="entry name" value="Diaminopimelate epimerase-like"/>
    <property type="match status" value="1"/>
</dbReference>
<dbReference type="GO" id="GO:0005737">
    <property type="term" value="C:cytoplasm"/>
    <property type="evidence" value="ECO:0007669"/>
    <property type="project" value="TreeGrafter"/>
</dbReference>
<evidence type="ECO:0000256" key="1">
    <source>
        <dbReference type="PIRSR" id="PIRSR016184-1"/>
    </source>
</evidence>
<feature type="active site" evidence="1">
    <location>
        <position position="46"/>
    </location>
</feature>
<proteinExistence type="predicted"/>
<dbReference type="Pfam" id="PF02567">
    <property type="entry name" value="PhzC-PhzF"/>
    <property type="match status" value="2"/>
</dbReference>
<accession>A0A1G7TW68</accession>
<organism evidence="2 3">
    <name type="scientific">Microbacterium pygmaeum</name>
    <dbReference type="NCBI Taxonomy" id="370764"/>
    <lineage>
        <taxon>Bacteria</taxon>
        <taxon>Bacillati</taxon>
        <taxon>Actinomycetota</taxon>
        <taxon>Actinomycetes</taxon>
        <taxon>Micrococcales</taxon>
        <taxon>Microbacteriaceae</taxon>
        <taxon>Microbacterium</taxon>
    </lineage>
</organism>
<reference evidence="2 3" key="1">
    <citation type="submission" date="2016-10" db="EMBL/GenBank/DDBJ databases">
        <authorList>
            <person name="de Groot N.N."/>
        </authorList>
    </citation>
    <scope>NUCLEOTIDE SEQUENCE [LARGE SCALE GENOMIC DNA]</scope>
    <source>
        <strain evidence="2 3">DSM 23142</strain>
    </source>
</reference>
<name>A0A1G7TW68_9MICO</name>
<dbReference type="PANTHER" id="PTHR13774">
    <property type="entry name" value="PHENAZINE BIOSYNTHESIS PROTEIN"/>
    <property type="match status" value="1"/>
</dbReference>
<dbReference type="PIRSF" id="PIRSF016184">
    <property type="entry name" value="PhzC_PhzF"/>
    <property type="match status" value="1"/>
</dbReference>
<protein>
    <submittedName>
        <fullName evidence="2">Phenazine biosynthesis protein PhzF family</fullName>
    </submittedName>
</protein>
<keyword evidence="3" id="KW-1185">Reference proteome</keyword>
<dbReference type="PANTHER" id="PTHR13774:SF32">
    <property type="entry name" value="ANTISENSE-ENHANCING SEQUENCE 1"/>
    <property type="match status" value="1"/>
</dbReference>
<sequence>MSILANVVDVFVDDKGQHGNPLGILWASSSTRKQEQQIAADLGFSETIFIDGVDGVATARIFTPTQELPFAGHPTVGLAAWLRSNGDEVKAIHVPAGSVRVRFDGERTFVTAMPEWTPAFEFQQLDSAHELRAVDPDAFAQGLHYLWAWIDEDQHRVRARMFAPDLGIREDEATGAAAVRLSAELGRDLQIVQGQGSLLHTHVRYLGQQIEVGGNVSDARTLELR</sequence>